<dbReference type="FunFam" id="3.30.200.20:FF:000195">
    <property type="entry name" value="G-type lectin S-receptor-like serine/threonine-protein kinase"/>
    <property type="match status" value="1"/>
</dbReference>
<evidence type="ECO:0000256" key="5">
    <source>
        <dbReference type="ARBA" id="ARBA00022692"/>
    </source>
</evidence>
<comment type="catalytic activity">
    <reaction evidence="14 16">
        <text>L-threonyl-[protein] + ATP = O-phospho-L-threonyl-[protein] + ADP + H(+)</text>
        <dbReference type="Rhea" id="RHEA:46608"/>
        <dbReference type="Rhea" id="RHEA-COMP:11060"/>
        <dbReference type="Rhea" id="RHEA-COMP:11605"/>
        <dbReference type="ChEBI" id="CHEBI:15378"/>
        <dbReference type="ChEBI" id="CHEBI:30013"/>
        <dbReference type="ChEBI" id="CHEBI:30616"/>
        <dbReference type="ChEBI" id="CHEBI:61977"/>
        <dbReference type="ChEBI" id="CHEBI:456216"/>
        <dbReference type="EC" id="2.7.11.1"/>
    </reaction>
</comment>
<evidence type="ECO:0000259" key="22">
    <source>
        <dbReference type="PROSITE" id="PS50948"/>
    </source>
</evidence>
<sequence length="835" mass="94720">MPAKRKFLHYLLLLLQFIFCTSLDNFTETQTFKEGNLLVSKGNKFAFGFFSPGSSNNRYLGIWFHEVSEPSVVWVANRNNPLSGSTGFLSINQYGNLVLYSNPDQKVLVWSTNISVEVSDACVAQLLDTGNLVLLQSRSKRILWQSFDYPTDTLIPGMKIGQNWKAGMNWILTSWISANDPGSGDYSLELNPRGSPQFLLYKDSRIYWRSIPWPWRKISDVYNYSYVNNEEEAYYFYHMFDASVIMRGVVDNSGFIKWLRWQKSEGRWKEFWSVPKYQCDLYAQCGVSSKCTPGSPDIFECSCLPGYEPKSPNDWNLRDASKGCIKKQQDPSSLCDHRERFVKVGNVKVPDTSAAVWVNKNLSLLGCEQECKKNCSCSAYATIDIVGRASGCLTWYGQLWDTVDHIDERYDLYIRVDGVEPANNESKSNAFLGKEQRILTISVGLAWFTVFFFAYLWLRRRRKGMRNKWENKVFDPINGSIYYKNTMVACELGGNSHPPDITFFDLSTIVVATNSFSPTNKLGQGGFGSVYRGQLSNGQEIAVKQLSKNSVQGIEEFKNEAMLIAKLQHRNLVKLLGCCIQGGEKILIYEYLPNKSLDSFLFDETKRSSLDWSKRFDIIIGIARGILYLHQDSRLRIIHRDLKCSNILLDSEMNPKISDFGTARIFRADQIQEKTNRVVGTYGYMSPEYAVFGQFSVKSDVFSFGVVLLEIVSGKKSNGCNQENPSICLIGQVWELWREDNVLEIVDSILEESYPPDEVLRCIQIALLCVQENAVDRPTMLEVVLMLSSETAIPSPKKPAFIFRASSSSNTNTLKVVGEGSSSVNEVTITTFVAR</sequence>
<dbReference type="CDD" id="cd14066">
    <property type="entry name" value="STKc_IRAK"/>
    <property type="match status" value="1"/>
</dbReference>
<dbReference type="PROSITE" id="PS50927">
    <property type="entry name" value="BULB_LECTIN"/>
    <property type="match status" value="1"/>
</dbReference>
<dbReference type="CDD" id="cd00054">
    <property type="entry name" value="EGF_CA"/>
    <property type="match status" value="1"/>
</dbReference>
<dbReference type="PROSITE" id="PS50011">
    <property type="entry name" value="PROTEIN_KINASE_DOM"/>
    <property type="match status" value="1"/>
</dbReference>
<comment type="subcellular location">
    <subcellularLocation>
        <location evidence="1">Cell membrane</location>
        <topology evidence="1">Single-pass type I membrane protein</topology>
    </subcellularLocation>
</comment>
<dbReference type="SMART" id="SM00473">
    <property type="entry name" value="PAN_AP"/>
    <property type="match status" value="1"/>
</dbReference>
<evidence type="ECO:0000256" key="14">
    <source>
        <dbReference type="ARBA" id="ARBA00047899"/>
    </source>
</evidence>
<dbReference type="EC" id="2.7.11.1" evidence="16"/>
<evidence type="ECO:0000313" key="24">
    <source>
        <dbReference type="Proteomes" id="UP000091857"/>
    </source>
</evidence>
<evidence type="ECO:0000259" key="20">
    <source>
        <dbReference type="PROSITE" id="PS50011"/>
    </source>
</evidence>
<dbReference type="PROSITE" id="PS00108">
    <property type="entry name" value="PROTEIN_KINASE_ST"/>
    <property type="match status" value="1"/>
</dbReference>
<organism evidence="23 24">
    <name type="scientific">Manihot esculenta</name>
    <name type="common">Cassava</name>
    <name type="synonym">Jatropha manihot</name>
    <dbReference type="NCBI Taxonomy" id="3983"/>
    <lineage>
        <taxon>Eukaryota</taxon>
        <taxon>Viridiplantae</taxon>
        <taxon>Streptophyta</taxon>
        <taxon>Embryophyta</taxon>
        <taxon>Tracheophyta</taxon>
        <taxon>Spermatophyta</taxon>
        <taxon>Magnoliopsida</taxon>
        <taxon>eudicotyledons</taxon>
        <taxon>Gunneridae</taxon>
        <taxon>Pentapetalae</taxon>
        <taxon>rosids</taxon>
        <taxon>fabids</taxon>
        <taxon>Malpighiales</taxon>
        <taxon>Euphorbiaceae</taxon>
        <taxon>Crotonoideae</taxon>
        <taxon>Manihoteae</taxon>
        <taxon>Manihot</taxon>
    </lineage>
</organism>
<dbReference type="GO" id="GO:0005886">
    <property type="term" value="C:plasma membrane"/>
    <property type="evidence" value="ECO:0007669"/>
    <property type="project" value="UniProtKB-SubCell"/>
</dbReference>
<keyword evidence="8 16" id="KW-0418">Kinase</keyword>
<evidence type="ECO:0000259" key="21">
    <source>
        <dbReference type="PROSITE" id="PS50927"/>
    </source>
</evidence>
<keyword evidence="24" id="KW-1185">Reference proteome</keyword>
<dbReference type="InterPro" id="IPR011009">
    <property type="entry name" value="Kinase-like_dom_sf"/>
</dbReference>
<dbReference type="InterPro" id="IPR024171">
    <property type="entry name" value="SRK-like_kinase"/>
</dbReference>
<evidence type="ECO:0000256" key="17">
    <source>
        <dbReference type="PROSITE-ProRule" id="PRU10141"/>
    </source>
</evidence>
<dbReference type="PANTHER" id="PTHR27002">
    <property type="entry name" value="RECEPTOR-LIKE SERINE/THREONINE-PROTEIN KINASE SD1-8"/>
    <property type="match status" value="1"/>
</dbReference>
<keyword evidence="12" id="KW-1015">Disulfide bond</keyword>
<dbReference type="Pfam" id="PF00954">
    <property type="entry name" value="S_locus_glycop"/>
    <property type="match status" value="1"/>
</dbReference>
<dbReference type="PANTHER" id="PTHR27002:SF839">
    <property type="entry name" value="NON-SPECIFIC SERINE_THREONINE PROTEIN KINASE"/>
    <property type="match status" value="1"/>
</dbReference>
<name>A0A2C9U632_MANES</name>
<dbReference type="SUPFAM" id="SSF51110">
    <property type="entry name" value="alpha-D-mannose-specific plant lectins"/>
    <property type="match status" value="1"/>
</dbReference>
<feature type="binding site" evidence="17">
    <location>
        <position position="544"/>
    </location>
    <ligand>
        <name>ATP</name>
        <dbReference type="ChEBI" id="CHEBI:30616"/>
    </ligand>
</feature>
<dbReference type="InterPro" id="IPR001245">
    <property type="entry name" value="Ser-Thr/Tyr_kinase_cat_dom"/>
</dbReference>
<feature type="domain" description="Protein kinase" evidence="20">
    <location>
        <begin position="516"/>
        <end position="793"/>
    </location>
</feature>
<dbReference type="InterPro" id="IPR000719">
    <property type="entry name" value="Prot_kinase_dom"/>
</dbReference>
<dbReference type="SMART" id="SM00108">
    <property type="entry name" value="B_lectin"/>
    <property type="match status" value="1"/>
</dbReference>
<dbReference type="Gene3D" id="1.10.510.10">
    <property type="entry name" value="Transferase(Phosphotransferase) domain 1"/>
    <property type="match status" value="1"/>
</dbReference>
<dbReference type="FunFam" id="1.10.510.10:FF:000060">
    <property type="entry name" value="G-type lectin S-receptor-like serine/threonine-protein kinase"/>
    <property type="match status" value="1"/>
</dbReference>
<proteinExistence type="inferred from homology"/>
<evidence type="ECO:0000256" key="19">
    <source>
        <dbReference type="SAM" id="SignalP"/>
    </source>
</evidence>
<evidence type="ECO:0000256" key="6">
    <source>
        <dbReference type="ARBA" id="ARBA00022729"/>
    </source>
</evidence>
<keyword evidence="9 16" id="KW-0067">ATP-binding</keyword>
<dbReference type="FunFam" id="2.90.10.10:FF:000005">
    <property type="entry name" value="G-type lectin S-receptor-like serine/threonine-protein kinase"/>
    <property type="match status" value="1"/>
</dbReference>
<dbReference type="Gramene" id="Manes.17G031500.1.v8.1">
    <property type="protein sequence ID" value="Manes.17G031500.1.v8.1.CDS"/>
    <property type="gene ID" value="Manes.17G031500.v8.1"/>
</dbReference>
<dbReference type="GO" id="GO:0048544">
    <property type="term" value="P:recognition of pollen"/>
    <property type="evidence" value="ECO:0007669"/>
    <property type="project" value="InterPro"/>
</dbReference>
<comment type="caution">
    <text evidence="23">The sequence shown here is derived from an EMBL/GenBank/DDBJ whole genome shotgun (WGS) entry which is preliminary data.</text>
</comment>
<dbReference type="Proteomes" id="UP000091857">
    <property type="component" value="Chromosome 17"/>
</dbReference>
<evidence type="ECO:0000256" key="7">
    <source>
        <dbReference type="ARBA" id="ARBA00022741"/>
    </source>
</evidence>
<evidence type="ECO:0000256" key="8">
    <source>
        <dbReference type="ARBA" id="ARBA00022777"/>
    </source>
</evidence>
<evidence type="ECO:0000313" key="23">
    <source>
        <dbReference type="EMBL" id="OAY24636.1"/>
    </source>
</evidence>
<accession>A0A2C9U632</accession>
<evidence type="ECO:0000256" key="2">
    <source>
        <dbReference type="ARBA" id="ARBA00022475"/>
    </source>
</evidence>
<gene>
    <name evidence="23" type="ORF">MANES_17G031500v8</name>
</gene>
<evidence type="ECO:0000256" key="10">
    <source>
        <dbReference type="ARBA" id="ARBA00022989"/>
    </source>
</evidence>
<keyword evidence="3 16" id="KW-0723">Serine/threonine-protein kinase</keyword>
<feature type="signal peptide" evidence="19">
    <location>
        <begin position="1"/>
        <end position="22"/>
    </location>
</feature>
<dbReference type="AlphaFoldDB" id="A0A2C9U632"/>
<reference evidence="24" key="1">
    <citation type="journal article" date="2016" name="Nat. Biotechnol.">
        <title>Sequencing wild and cultivated cassava and related species reveals extensive interspecific hybridization and genetic diversity.</title>
        <authorList>
            <person name="Bredeson J.V."/>
            <person name="Lyons J.B."/>
            <person name="Prochnik S.E."/>
            <person name="Wu G.A."/>
            <person name="Ha C.M."/>
            <person name="Edsinger-Gonzales E."/>
            <person name="Grimwood J."/>
            <person name="Schmutz J."/>
            <person name="Rabbi I.Y."/>
            <person name="Egesi C."/>
            <person name="Nauluvula P."/>
            <person name="Lebot V."/>
            <person name="Ndunguru J."/>
            <person name="Mkamilo G."/>
            <person name="Bart R.S."/>
            <person name="Setter T.L."/>
            <person name="Gleadow R.M."/>
            <person name="Kulakow P."/>
            <person name="Ferguson M.E."/>
            <person name="Rounsley S."/>
            <person name="Rokhsar D.S."/>
        </authorList>
    </citation>
    <scope>NUCLEOTIDE SEQUENCE [LARGE SCALE GENOMIC DNA]</scope>
    <source>
        <strain evidence="24">cv. AM560-2</strain>
    </source>
</reference>
<evidence type="ECO:0000256" key="9">
    <source>
        <dbReference type="ARBA" id="ARBA00022840"/>
    </source>
</evidence>
<keyword evidence="13" id="KW-0325">Glycoprotein</keyword>
<evidence type="ECO:0000256" key="13">
    <source>
        <dbReference type="ARBA" id="ARBA00023180"/>
    </source>
</evidence>
<evidence type="ECO:0000256" key="16">
    <source>
        <dbReference type="PIRNR" id="PIRNR000641"/>
    </source>
</evidence>
<dbReference type="SUPFAM" id="SSF56112">
    <property type="entry name" value="Protein kinase-like (PK-like)"/>
    <property type="match status" value="1"/>
</dbReference>
<comment type="similarity">
    <text evidence="16">Belongs to the protein kinase superfamily. Ser/Thr protein kinase family.</text>
</comment>
<dbReference type="PROSITE" id="PS00107">
    <property type="entry name" value="PROTEIN_KINASE_ATP"/>
    <property type="match status" value="1"/>
</dbReference>
<keyword evidence="11 18" id="KW-0472">Membrane</keyword>
<dbReference type="InterPro" id="IPR003609">
    <property type="entry name" value="Pan_app"/>
</dbReference>
<feature type="domain" description="Apple" evidence="22">
    <location>
        <begin position="335"/>
        <end position="417"/>
    </location>
</feature>
<dbReference type="GO" id="GO:0005524">
    <property type="term" value="F:ATP binding"/>
    <property type="evidence" value="ECO:0007669"/>
    <property type="project" value="UniProtKB-UniRule"/>
</dbReference>
<dbReference type="GO" id="GO:0004674">
    <property type="term" value="F:protein serine/threonine kinase activity"/>
    <property type="evidence" value="ECO:0007669"/>
    <property type="project" value="UniProtKB-KW"/>
</dbReference>
<evidence type="ECO:0000256" key="1">
    <source>
        <dbReference type="ARBA" id="ARBA00004251"/>
    </source>
</evidence>
<evidence type="ECO:0000256" key="15">
    <source>
        <dbReference type="ARBA" id="ARBA00048679"/>
    </source>
</evidence>
<dbReference type="InterPro" id="IPR021820">
    <property type="entry name" value="S-locus_recpt_kinase_C"/>
</dbReference>
<dbReference type="InterPro" id="IPR008271">
    <property type="entry name" value="Ser/Thr_kinase_AS"/>
</dbReference>
<dbReference type="CDD" id="cd00028">
    <property type="entry name" value="B_lectin"/>
    <property type="match status" value="1"/>
</dbReference>
<evidence type="ECO:0000256" key="12">
    <source>
        <dbReference type="ARBA" id="ARBA00023157"/>
    </source>
</evidence>
<dbReference type="Pfam" id="PF07714">
    <property type="entry name" value="PK_Tyr_Ser-Thr"/>
    <property type="match status" value="1"/>
</dbReference>
<keyword evidence="7 16" id="KW-0547">Nucleotide-binding</keyword>
<dbReference type="Pfam" id="PF11883">
    <property type="entry name" value="DUF3403"/>
    <property type="match status" value="1"/>
</dbReference>
<dbReference type="Gene3D" id="3.30.200.20">
    <property type="entry name" value="Phosphorylase Kinase, domain 1"/>
    <property type="match status" value="1"/>
</dbReference>
<dbReference type="InterPro" id="IPR000858">
    <property type="entry name" value="S_locus_glycoprot_dom"/>
</dbReference>
<dbReference type="Pfam" id="PF01453">
    <property type="entry name" value="B_lectin"/>
    <property type="match status" value="1"/>
</dbReference>
<evidence type="ECO:0000256" key="18">
    <source>
        <dbReference type="SAM" id="Phobius"/>
    </source>
</evidence>
<dbReference type="CDD" id="cd01098">
    <property type="entry name" value="PAN_AP_plant"/>
    <property type="match status" value="1"/>
</dbReference>
<keyword evidence="5 18" id="KW-0812">Transmembrane</keyword>
<dbReference type="PROSITE" id="PS50948">
    <property type="entry name" value="PAN"/>
    <property type="match status" value="1"/>
</dbReference>
<dbReference type="InterPro" id="IPR001480">
    <property type="entry name" value="Bulb-type_lectin_dom"/>
</dbReference>
<dbReference type="Gene3D" id="2.90.10.10">
    <property type="entry name" value="Bulb-type lectin domain"/>
    <property type="match status" value="1"/>
</dbReference>
<comment type="catalytic activity">
    <reaction evidence="15 16">
        <text>L-seryl-[protein] + ATP = O-phospho-L-seryl-[protein] + ADP + H(+)</text>
        <dbReference type="Rhea" id="RHEA:17989"/>
        <dbReference type="Rhea" id="RHEA-COMP:9863"/>
        <dbReference type="Rhea" id="RHEA-COMP:11604"/>
        <dbReference type="ChEBI" id="CHEBI:15378"/>
        <dbReference type="ChEBI" id="CHEBI:29999"/>
        <dbReference type="ChEBI" id="CHEBI:30616"/>
        <dbReference type="ChEBI" id="CHEBI:83421"/>
        <dbReference type="ChEBI" id="CHEBI:456216"/>
        <dbReference type="EC" id="2.7.11.1"/>
    </reaction>
</comment>
<feature type="domain" description="Bulb-type lectin" evidence="21">
    <location>
        <begin position="23"/>
        <end position="147"/>
    </location>
</feature>
<dbReference type="InterPro" id="IPR036426">
    <property type="entry name" value="Bulb-type_lectin_dom_sf"/>
</dbReference>
<dbReference type="EMBL" id="CM004403">
    <property type="protein sequence ID" value="OAY24636.1"/>
    <property type="molecule type" value="Genomic_DNA"/>
</dbReference>
<dbReference type="SMART" id="SM00220">
    <property type="entry name" value="S_TKc"/>
    <property type="match status" value="1"/>
</dbReference>
<evidence type="ECO:0000256" key="4">
    <source>
        <dbReference type="ARBA" id="ARBA00022679"/>
    </source>
</evidence>
<dbReference type="PIRSF" id="PIRSF000641">
    <property type="entry name" value="SRK"/>
    <property type="match status" value="1"/>
</dbReference>
<protein>
    <recommendedName>
        <fullName evidence="16">Receptor-like serine/threonine-protein kinase</fullName>
        <ecNumber evidence="16">2.7.11.1</ecNumber>
    </recommendedName>
</protein>
<dbReference type="OrthoDB" id="1933550at2759"/>
<evidence type="ECO:0000256" key="11">
    <source>
        <dbReference type="ARBA" id="ARBA00023136"/>
    </source>
</evidence>
<keyword evidence="6 19" id="KW-0732">Signal</keyword>
<keyword evidence="2" id="KW-1003">Cell membrane</keyword>
<dbReference type="Pfam" id="PF08276">
    <property type="entry name" value="PAN_2"/>
    <property type="match status" value="1"/>
</dbReference>
<keyword evidence="10 18" id="KW-1133">Transmembrane helix</keyword>
<feature type="chain" id="PRO_5012790587" description="Receptor-like serine/threonine-protein kinase" evidence="19">
    <location>
        <begin position="23"/>
        <end position="835"/>
    </location>
</feature>
<feature type="transmembrane region" description="Helical" evidence="18">
    <location>
        <begin position="438"/>
        <end position="458"/>
    </location>
</feature>
<keyword evidence="4 16" id="KW-0808">Transferase</keyword>
<dbReference type="InterPro" id="IPR017441">
    <property type="entry name" value="Protein_kinase_ATP_BS"/>
</dbReference>
<dbReference type="GO" id="GO:0106310">
    <property type="term" value="F:protein serine kinase activity"/>
    <property type="evidence" value="ECO:0007669"/>
    <property type="project" value="RHEA"/>
</dbReference>
<evidence type="ECO:0000256" key="3">
    <source>
        <dbReference type="ARBA" id="ARBA00022527"/>
    </source>
</evidence>